<name>A0A3P7LHI3_DIBLA</name>
<dbReference type="GO" id="GO:0005739">
    <property type="term" value="C:mitochondrion"/>
    <property type="evidence" value="ECO:0007669"/>
    <property type="project" value="UniProtKB-SubCell"/>
</dbReference>
<dbReference type="Pfam" id="PF10037">
    <property type="entry name" value="MRP-S27"/>
    <property type="match status" value="1"/>
</dbReference>
<gene>
    <name evidence="2" type="ORF">DILT_LOCUS7188</name>
</gene>
<organism evidence="2 3">
    <name type="scientific">Dibothriocephalus latus</name>
    <name type="common">Fish tapeworm</name>
    <name type="synonym">Diphyllobothrium latum</name>
    <dbReference type="NCBI Taxonomy" id="60516"/>
    <lineage>
        <taxon>Eukaryota</taxon>
        <taxon>Metazoa</taxon>
        <taxon>Spiralia</taxon>
        <taxon>Lophotrochozoa</taxon>
        <taxon>Platyhelminthes</taxon>
        <taxon>Cestoda</taxon>
        <taxon>Eucestoda</taxon>
        <taxon>Diphyllobothriidea</taxon>
        <taxon>Diphyllobothriidae</taxon>
        <taxon>Dibothriocephalus</taxon>
    </lineage>
</organism>
<dbReference type="OrthoDB" id="19830at2759"/>
<evidence type="ECO:0000313" key="2">
    <source>
        <dbReference type="EMBL" id="VDN11357.1"/>
    </source>
</evidence>
<proteinExistence type="predicted"/>
<dbReference type="AlphaFoldDB" id="A0A3P7LHI3"/>
<comment type="subcellular location">
    <subcellularLocation>
        <location evidence="1">Mitochondrion</location>
    </subcellularLocation>
</comment>
<protein>
    <submittedName>
        <fullName evidence="2">Uncharacterized protein</fullName>
    </submittedName>
</protein>
<dbReference type="EMBL" id="UYRU01051274">
    <property type="protein sequence ID" value="VDN11357.1"/>
    <property type="molecule type" value="Genomic_DNA"/>
</dbReference>
<evidence type="ECO:0000313" key="3">
    <source>
        <dbReference type="Proteomes" id="UP000281553"/>
    </source>
</evidence>
<reference evidence="2 3" key="1">
    <citation type="submission" date="2018-11" db="EMBL/GenBank/DDBJ databases">
        <authorList>
            <consortium name="Pathogen Informatics"/>
        </authorList>
    </citation>
    <scope>NUCLEOTIDE SEQUENCE [LARGE SCALE GENOMIC DNA]</scope>
</reference>
<sequence length="468" mass="53524">MLVADLGTQILYRLSNNIPVSPFDYDVVSLFVYSDSSVCKQSSTGGQHFSGFPGKNNLKVSYLGSNLSNRFGKTQNALQILPSTSHAVVRVYMHHKEEARLLDILRHRKSDTCIFLDEVSANLLLCRFLTKKDSNSALSVIWELCLQSYLEENNLRAYLLCHWLEAISLALQTDEIFTKDTEELPQEADENEEMDFRRVPYVRNPNYDAWFDIARPRLQLGHCCLSLARALERDCNSSKKKAVSSTLAVVLPLVPTLRLLGFALTERTSDLLSCLRKAVESPGDFPVLDEQCLTYIGQLIESCATRPEDADVKPGEPLLLKPSEVSAALETFKDLSGSLKPTEKTLHTEIANFVATTTADETILAQEKAQVEELYNEFATTRDEVWRREISKIRRKNVIHKVKSKLRELLDEEERLTYFDNLSTIEHRAWLAPRTRRERQWSRLKEWKQELQEHQAKKQGSRESLSEV</sequence>
<dbReference type="PANTHER" id="PTHR21393">
    <property type="entry name" value="MITOCHONDRIAL 28S RIBOSOMAL PROTEIN S27"/>
    <property type="match status" value="1"/>
</dbReference>
<evidence type="ECO:0000256" key="1">
    <source>
        <dbReference type="ARBA" id="ARBA00004173"/>
    </source>
</evidence>
<dbReference type="Proteomes" id="UP000281553">
    <property type="component" value="Unassembled WGS sequence"/>
</dbReference>
<dbReference type="PANTHER" id="PTHR21393:SF0">
    <property type="entry name" value="SMALL RIBOSOMAL SUBUNIT PROTEIN MS27"/>
    <property type="match status" value="1"/>
</dbReference>
<accession>A0A3P7LHI3</accession>
<keyword evidence="3" id="KW-1185">Reference proteome</keyword>
<dbReference type="InterPro" id="IPR034913">
    <property type="entry name" value="mS27/PTCD2"/>
</dbReference>
<dbReference type="InterPro" id="IPR019266">
    <property type="entry name" value="Ribosomal_mS27"/>
</dbReference>